<feature type="domain" description="C2H2-type" evidence="7">
    <location>
        <begin position="466"/>
        <end position="493"/>
    </location>
</feature>
<keyword evidence="2" id="KW-0677">Repeat</keyword>
<dbReference type="GO" id="GO:0008270">
    <property type="term" value="F:zinc ion binding"/>
    <property type="evidence" value="ECO:0007669"/>
    <property type="project" value="UniProtKB-KW"/>
</dbReference>
<keyword evidence="4" id="KW-0862">Zinc</keyword>
<evidence type="ECO:0000256" key="6">
    <source>
        <dbReference type="SAM" id="MobiDB-lite"/>
    </source>
</evidence>
<keyword evidence="9" id="KW-1185">Reference proteome</keyword>
<dbReference type="PROSITE" id="PS50157">
    <property type="entry name" value="ZINC_FINGER_C2H2_2"/>
    <property type="match status" value="8"/>
</dbReference>
<dbReference type="PANTHER" id="PTHR19818:SF157">
    <property type="entry name" value="C2H2-TYPE DOMAIN-CONTAINING PROTEIN"/>
    <property type="match status" value="1"/>
</dbReference>
<dbReference type="InterPro" id="IPR013087">
    <property type="entry name" value="Znf_C2H2_type"/>
</dbReference>
<dbReference type="FunFam" id="3.30.160.60:FF:003317">
    <property type="entry name" value="Zinc finger protein 322"/>
    <property type="match status" value="1"/>
</dbReference>
<dbReference type="GO" id="GO:0000978">
    <property type="term" value="F:RNA polymerase II cis-regulatory region sequence-specific DNA binding"/>
    <property type="evidence" value="ECO:0007669"/>
    <property type="project" value="TreeGrafter"/>
</dbReference>
<dbReference type="SUPFAM" id="SSF51735">
    <property type="entry name" value="NAD(P)-binding Rossmann-fold domains"/>
    <property type="match status" value="1"/>
</dbReference>
<dbReference type="SMART" id="SM00355">
    <property type="entry name" value="ZnF_C2H2"/>
    <property type="match status" value="9"/>
</dbReference>
<name>A0A8S9XHV5_APOLU</name>
<feature type="domain" description="C2H2-type" evidence="7">
    <location>
        <begin position="398"/>
        <end position="426"/>
    </location>
</feature>
<dbReference type="FunFam" id="3.30.160.60:FF:000340">
    <property type="entry name" value="zinc finger protein 473 isoform X1"/>
    <property type="match status" value="1"/>
</dbReference>
<dbReference type="InterPro" id="IPR036291">
    <property type="entry name" value="NAD(P)-bd_dom_sf"/>
</dbReference>
<evidence type="ECO:0000256" key="4">
    <source>
        <dbReference type="ARBA" id="ARBA00022833"/>
    </source>
</evidence>
<comment type="caution">
    <text evidence="8">The sequence shown here is derived from an EMBL/GenBank/DDBJ whole genome shotgun (WGS) entry which is preliminary data.</text>
</comment>
<dbReference type="GO" id="GO:0045944">
    <property type="term" value="P:positive regulation of transcription by RNA polymerase II"/>
    <property type="evidence" value="ECO:0007669"/>
    <property type="project" value="UniProtKB-ARBA"/>
</dbReference>
<organism evidence="8 9">
    <name type="scientific">Apolygus lucorum</name>
    <name type="common">Small green plant bug</name>
    <name type="synonym">Lygocoris lucorum</name>
    <dbReference type="NCBI Taxonomy" id="248454"/>
    <lineage>
        <taxon>Eukaryota</taxon>
        <taxon>Metazoa</taxon>
        <taxon>Ecdysozoa</taxon>
        <taxon>Arthropoda</taxon>
        <taxon>Hexapoda</taxon>
        <taxon>Insecta</taxon>
        <taxon>Pterygota</taxon>
        <taxon>Neoptera</taxon>
        <taxon>Paraneoptera</taxon>
        <taxon>Hemiptera</taxon>
        <taxon>Heteroptera</taxon>
        <taxon>Panheteroptera</taxon>
        <taxon>Cimicomorpha</taxon>
        <taxon>Miridae</taxon>
        <taxon>Mirini</taxon>
        <taxon>Apolygus</taxon>
    </lineage>
</organism>
<dbReference type="AlphaFoldDB" id="A0A8S9XHV5"/>
<feature type="domain" description="C2H2-type" evidence="7">
    <location>
        <begin position="438"/>
        <end position="461"/>
    </location>
</feature>
<evidence type="ECO:0000313" key="9">
    <source>
        <dbReference type="Proteomes" id="UP000466442"/>
    </source>
</evidence>
<dbReference type="FunFam" id="3.30.160.60:FF:001573">
    <property type="entry name" value="Zinc finger protein 407"/>
    <property type="match status" value="1"/>
</dbReference>
<dbReference type="GO" id="GO:0005634">
    <property type="term" value="C:nucleus"/>
    <property type="evidence" value="ECO:0007669"/>
    <property type="project" value="UniProtKB-ARBA"/>
</dbReference>
<feature type="domain" description="C2H2-type" evidence="7">
    <location>
        <begin position="550"/>
        <end position="577"/>
    </location>
</feature>
<evidence type="ECO:0000259" key="7">
    <source>
        <dbReference type="PROSITE" id="PS50157"/>
    </source>
</evidence>
<feature type="domain" description="C2H2-type" evidence="7">
    <location>
        <begin position="352"/>
        <end position="380"/>
    </location>
</feature>
<gene>
    <name evidence="8" type="ORF">GE061_018404</name>
</gene>
<evidence type="ECO:0000256" key="5">
    <source>
        <dbReference type="PROSITE-ProRule" id="PRU00042"/>
    </source>
</evidence>
<protein>
    <recommendedName>
        <fullName evidence="7">C2H2-type domain-containing protein</fullName>
    </recommendedName>
</protein>
<proteinExistence type="predicted"/>
<dbReference type="InterPro" id="IPR036236">
    <property type="entry name" value="Znf_C2H2_sf"/>
</dbReference>
<accession>A0A8S9XHV5</accession>
<dbReference type="Gene3D" id="3.40.50.720">
    <property type="entry name" value="NAD(P)-binding Rossmann-like Domain"/>
    <property type="match status" value="1"/>
</dbReference>
<dbReference type="Gene3D" id="3.30.160.60">
    <property type="entry name" value="Classic Zinc Finger"/>
    <property type="match status" value="7"/>
</dbReference>
<dbReference type="FunFam" id="3.30.160.60:FF:001253">
    <property type="entry name" value="Zinc finger protein 408"/>
    <property type="match status" value="1"/>
</dbReference>
<evidence type="ECO:0000313" key="8">
    <source>
        <dbReference type="EMBL" id="KAF6207165.1"/>
    </source>
</evidence>
<dbReference type="GO" id="GO:0000981">
    <property type="term" value="F:DNA-binding transcription factor activity, RNA polymerase II-specific"/>
    <property type="evidence" value="ECO:0007669"/>
    <property type="project" value="TreeGrafter"/>
</dbReference>
<feature type="domain" description="C2H2-type" evidence="7">
    <location>
        <begin position="494"/>
        <end position="521"/>
    </location>
</feature>
<dbReference type="EMBL" id="WIXP02000008">
    <property type="protein sequence ID" value="KAF6207165.1"/>
    <property type="molecule type" value="Genomic_DNA"/>
</dbReference>
<dbReference type="Pfam" id="PF00106">
    <property type="entry name" value="adh_short"/>
    <property type="match status" value="1"/>
</dbReference>
<dbReference type="PANTHER" id="PTHR19818">
    <property type="entry name" value="ZINC FINGER PROTEIN ZIC AND GLI"/>
    <property type="match status" value="1"/>
</dbReference>
<feature type="domain" description="C2H2-type" evidence="7">
    <location>
        <begin position="578"/>
        <end position="601"/>
    </location>
</feature>
<reference evidence="8" key="1">
    <citation type="journal article" date="2021" name="Mol. Ecol. Resour.">
        <title>Apolygus lucorum genome provides insights into omnivorousness and mesophyll feeding.</title>
        <authorList>
            <person name="Liu Y."/>
            <person name="Liu H."/>
            <person name="Wang H."/>
            <person name="Huang T."/>
            <person name="Liu B."/>
            <person name="Yang B."/>
            <person name="Yin L."/>
            <person name="Li B."/>
            <person name="Zhang Y."/>
            <person name="Zhang S."/>
            <person name="Jiang F."/>
            <person name="Zhang X."/>
            <person name="Ren Y."/>
            <person name="Wang B."/>
            <person name="Wang S."/>
            <person name="Lu Y."/>
            <person name="Wu K."/>
            <person name="Fan W."/>
            <person name="Wang G."/>
        </authorList>
    </citation>
    <scope>NUCLEOTIDE SEQUENCE</scope>
    <source>
        <strain evidence="8">12Hb</strain>
    </source>
</reference>
<dbReference type="InterPro" id="IPR050329">
    <property type="entry name" value="GLI_C2H2-zinc-finger"/>
</dbReference>
<dbReference type="PROSITE" id="PS00028">
    <property type="entry name" value="ZINC_FINGER_C2H2_1"/>
    <property type="match status" value="8"/>
</dbReference>
<evidence type="ECO:0000256" key="3">
    <source>
        <dbReference type="ARBA" id="ARBA00022771"/>
    </source>
</evidence>
<feature type="region of interest" description="Disordered" evidence="6">
    <location>
        <begin position="728"/>
        <end position="750"/>
    </location>
</feature>
<keyword evidence="3 5" id="KW-0863">Zinc-finger</keyword>
<dbReference type="InterPro" id="IPR002347">
    <property type="entry name" value="SDR_fam"/>
</dbReference>
<dbReference type="Proteomes" id="UP000466442">
    <property type="component" value="Unassembled WGS sequence"/>
</dbReference>
<dbReference type="SUPFAM" id="SSF57667">
    <property type="entry name" value="beta-beta-alpha zinc fingers"/>
    <property type="match status" value="4"/>
</dbReference>
<evidence type="ECO:0000256" key="1">
    <source>
        <dbReference type="ARBA" id="ARBA00022723"/>
    </source>
</evidence>
<dbReference type="Pfam" id="PF00096">
    <property type="entry name" value="zf-C2H2"/>
    <property type="match status" value="3"/>
</dbReference>
<feature type="compositionally biased region" description="Polar residues" evidence="6">
    <location>
        <begin position="632"/>
        <end position="652"/>
    </location>
</feature>
<sequence length="750" mass="83078">MELGLNKPSYLLTQMQAIGHDLVSEPYLRNLWLRRLPDPLRTVLAATNEPLAVLASTADELASLREDNGRLASLHEGKTSEVFELEKQIAMLTTQVAALKTQMAPQRPGKENTEANWCRFHRQFGHRAYRFSVLSVSAASALPLTQCLPRIIVCDKMTLHMVTCPLCCQPGFGSSEALCSALVFASTRKLFCPVCNEVVIGLDKLTIHLFGHNLVPGKPETPMNGVREAPRHSVPSHPVMYFQSDNGQLFAVATSSLLNQFGAVTINTQNFISNTSVSSHNETKLNTVEPTRKETTEFSSCKDLLTSGDFSVGCDDTEIIDVTHQTATAIQQSSHTDPELNVNNDDASKNLVPCDFCEMSFSNKAILAVHKQLLHKKQTLSGEDGLPENGERPKKKPLTCNWCSSTFNLKSSLHIHVKVTHPAQKDAFELQRKDPEKLSCPVCGKTFPKESTLQQHMRSVHGEKLWQCTVCSKSFTTKYFLRKHKRIHTGETPYECEICHKLFTFQQSYHKHMLYHNDNKPYCCSHCGRLFKELSTLNNHERIHSGEKPFSCETCGKSFRQRVSYLVHRRIHTGAMPYKCTACNKSFRYKISQRTHKCPEHPPGVVVKTQISLIDRLQAVISKEEEKLQQSANLSPTSADACSQLPTSSQGSLPRIGDQCQPTTSSGDCHATSVDPCSTVGSHSHVESALTAMKPLVALVTGGASGLGRATVERFVKQGSKVVLADLPNSKGQEVASSLGPNVQVRETEE</sequence>
<feature type="domain" description="C2H2-type" evidence="7">
    <location>
        <begin position="522"/>
        <end position="549"/>
    </location>
</feature>
<evidence type="ECO:0000256" key="2">
    <source>
        <dbReference type="ARBA" id="ARBA00022737"/>
    </source>
</evidence>
<keyword evidence="1" id="KW-0479">Metal-binding</keyword>
<feature type="region of interest" description="Disordered" evidence="6">
    <location>
        <begin position="632"/>
        <end position="661"/>
    </location>
</feature>
<dbReference type="OrthoDB" id="8922241at2759"/>
<feature type="compositionally biased region" description="Polar residues" evidence="6">
    <location>
        <begin position="730"/>
        <end position="741"/>
    </location>
</feature>